<gene>
    <name evidence="2" type="ORF">AWH56_018300</name>
    <name evidence="1" type="ORF">AWH56_16490</name>
</gene>
<dbReference type="EMBL" id="LQXD01000144">
    <property type="protein sequence ID" value="OIJ10830.1"/>
    <property type="molecule type" value="Genomic_DNA"/>
</dbReference>
<dbReference type="OrthoDB" id="2947558at2"/>
<dbReference type="EMBL" id="CP063356">
    <property type="protein sequence ID" value="QOY34660.1"/>
    <property type="molecule type" value="Genomic_DNA"/>
</dbReference>
<proteinExistence type="predicted"/>
<reference evidence="2 3" key="3">
    <citation type="journal article" date="2019" name="Int. J. Syst. Evol. Microbiol.">
        <title>Anaerobacillus isosaccharinicus sp. nov., an alkaliphilic bacterium which degrades isosaccharinic acid.</title>
        <authorList>
            <person name="Bassil N.M."/>
            <person name="Lloyd J.R."/>
        </authorList>
    </citation>
    <scope>NUCLEOTIDE SEQUENCE [LARGE SCALE GENOMIC DNA]</scope>
    <source>
        <strain evidence="2 3">NB2006</strain>
    </source>
</reference>
<dbReference type="KEGG" id="aia:AWH56_018300"/>
<reference evidence="2 3" key="2">
    <citation type="journal article" date="2017" name="Genome Announc.">
        <title>Draft Genome Sequences of Four Alkaliphilic Bacteria Belonging to the Anaerobacillus Genus.</title>
        <authorList>
            <person name="Bassil N.M."/>
            <person name="Lloyd J.R."/>
        </authorList>
    </citation>
    <scope>NUCLEOTIDE SEQUENCE [LARGE SCALE GENOMIC DNA]</scope>
    <source>
        <strain evidence="2 3">NB2006</strain>
    </source>
</reference>
<keyword evidence="3" id="KW-1185">Reference proteome</keyword>
<dbReference type="Proteomes" id="UP000180175">
    <property type="component" value="Chromosome"/>
</dbReference>
<evidence type="ECO:0008006" key="4">
    <source>
        <dbReference type="Google" id="ProtNLM"/>
    </source>
</evidence>
<dbReference type="RefSeq" id="WP_071318104.1">
    <property type="nucleotide sequence ID" value="NZ_CP063356.2"/>
</dbReference>
<organism evidence="1 3">
    <name type="scientific">Anaerobacillus isosaccharinicus</name>
    <dbReference type="NCBI Taxonomy" id="1532552"/>
    <lineage>
        <taxon>Bacteria</taxon>
        <taxon>Bacillati</taxon>
        <taxon>Bacillota</taxon>
        <taxon>Bacilli</taxon>
        <taxon>Bacillales</taxon>
        <taxon>Bacillaceae</taxon>
        <taxon>Anaerobacillus</taxon>
    </lineage>
</organism>
<reference evidence="2" key="4">
    <citation type="submission" date="2020-10" db="EMBL/GenBank/DDBJ databases">
        <authorList>
            <person name="Bassil N.M."/>
            <person name="Lloyd J.R."/>
        </authorList>
    </citation>
    <scope>NUCLEOTIDE SEQUENCE</scope>
    <source>
        <strain evidence="2">NB2006</strain>
    </source>
</reference>
<evidence type="ECO:0000313" key="2">
    <source>
        <dbReference type="EMBL" id="QOY34660.1"/>
    </source>
</evidence>
<evidence type="ECO:0000313" key="1">
    <source>
        <dbReference type="EMBL" id="OIJ10830.1"/>
    </source>
</evidence>
<dbReference type="AlphaFoldDB" id="A0A1S2LF11"/>
<protein>
    <recommendedName>
        <fullName evidence="4">DUF1310 family protein</fullName>
    </recommendedName>
</protein>
<reference evidence="1 3" key="1">
    <citation type="submission" date="2016-10" db="EMBL/GenBank/DDBJ databases">
        <title>Draft genome sequences of four alkaliphilic bacteria belonging to the Anaerobacillus genus.</title>
        <authorList>
            <person name="Bassil N.M."/>
            <person name="Lloyd J.R."/>
        </authorList>
    </citation>
    <scope>NUCLEOTIDE SEQUENCE [LARGE SCALE GENOMIC DNA]</scope>
    <source>
        <strain evidence="1 3">NB2006</strain>
    </source>
</reference>
<evidence type="ECO:0000313" key="3">
    <source>
        <dbReference type="Proteomes" id="UP000180175"/>
    </source>
</evidence>
<sequence>MKNKLTLIITFLVIALGTIALIYQSKQMEYQKLLEDRRQELIILLAENLDQFDPTLANFVDDNYKTLTTSEISSEGIVELNRGLAKNEDPFGNYIVKYDLENMEVLFVELEVTNPKYSEEWREFKKANNK</sequence>
<accession>A0A1S2LF11</accession>
<name>A0A1S2LF11_9BACI</name>